<reference evidence="2 4" key="1">
    <citation type="submission" date="2021-11" db="EMBL/GenBank/DDBJ databases">
        <authorList>
            <person name="Islam A."/>
            <person name="Islam S."/>
            <person name="Flora M.S."/>
            <person name="Rahman M."/>
            <person name="Ziaur R.M."/>
            <person name="Epstein J.H."/>
            <person name="Hassan M."/>
            <person name="Klassen M."/>
            <person name="Woodard K."/>
            <person name="Webb A."/>
            <person name="Webby R.J."/>
            <person name="El Zowalaty M.E."/>
        </authorList>
    </citation>
    <scope>NUCLEOTIDE SEQUENCE</scope>
    <source>
        <strain evidence="3">Pbs1</strain>
        <strain evidence="2">Pbs3</strain>
    </source>
</reference>
<proteinExistence type="predicted"/>
<dbReference type="AlphaFoldDB" id="A0AAU9KQ63"/>
<feature type="compositionally biased region" description="Basic residues" evidence="1">
    <location>
        <begin position="271"/>
        <end position="288"/>
    </location>
</feature>
<organism evidence="2 5">
    <name type="scientific">Peronospora belbahrii</name>
    <dbReference type="NCBI Taxonomy" id="622444"/>
    <lineage>
        <taxon>Eukaryota</taxon>
        <taxon>Sar</taxon>
        <taxon>Stramenopiles</taxon>
        <taxon>Oomycota</taxon>
        <taxon>Peronosporomycetes</taxon>
        <taxon>Peronosporales</taxon>
        <taxon>Peronosporaceae</taxon>
        <taxon>Peronospora</taxon>
    </lineage>
</organism>
<evidence type="ECO:0000256" key="1">
    <source>
        <dbReference type="SAM" id="MobiDB-lite"/>
    </source>
</evidence>
<gene>
    <name evidence="3" type="ORF">PBS001_LOCUS75</name>
    <name evidence="2" type="ORF">PBS003_LOCUS2232</name>
</gene>
<feature type="compositionally biased region" description="Basic and acidic residues" evidence="1">
    <location>
        <begin position="240"/>
        <end position="251"/>
    </location>
</feature>
<evidence type="ECO:0000313" key="3">
    <source>
        <dbReference type="EMBL" id="CAH0513258.1"/>
    </source>
</evidence>
<evidence type="ECO:0000313" key="4">
    <source>
        <dbReference type="Proteomes" id="UP001158986"/>
    </source>
</evidence>
<keyword evidence="4" id="KW-1185">Reference proteome</keyword>
<dbReference type="EMBL" id="CAKLCB010000007">
    <property type="protein sequence ID" value="CAH0513258.1"/>
    <property type="molecule type" value="Genomic_DNA"/>
</dbReference>
<comment type="caution">
    <text evidence="2">The sequence shown here is derived from an EMBL/GenBank/DDBJ whole genome shotgun (WGS) entry which is preliminary data.</text>
</comment>
<evidence type="ECO:0008006" key="6">
    <source>
        <dbReference type="Google" id="ProtNLM"/>
    </source>
</evidence>
<evidence type="ECO:0000313" key="2">
    <source>
        <dbReference type="EMBL" id="CAH0475418.1"/>
    </source>
</evidence>
<name>A0AAU9KQ63_9STRA</name>
<protein>
    <recommendedName>
        <fullName evidence="6">C2H2-type domain-containing protein</fullName>
    </recommendedName>
</protein>
<feature type="compositionally biased region" description="Basic and acidic residues" evidence="1">
    <location>
        <begin position="295"/>
        <end position="321"/>
    </location>
</feature>
<dbReference type="EMBL" id="CAKKTJ010000126">
    <property type="protein sequence ID" value="CAH0475418.1"/>
    <property type="molecule type" value="Genomic_DNA"/>
</dbReference>
<feature type="region of interest" description="Disordered" evidence="1">
    <location>
        <begin position="201"/>
        <end position="398"/>
    </location>
</feature>
<feature type="compositionally biased region" description="Basic and acidic residues" evidence="1">
    <location>
        <begin position="328"/>
        <end position="349"/>
    </location>
</feature>
<dbReference type="Proteomes" id="UP001158986">
    <property type="component" value="Unassembled WGS sequence"/>
</dbReference>
<sequence length="437" mass="51390">MEEEQLDGPRIDKHFDRIRANLIRCEECNENFFFDFLRHPRYFVTHFKTCHLKNILYRFNGYSEEENQRVRFGPRRKKDATSWFSQLKSTEKRMISMQDNKWGEIVERECWSCRLCKHVRKTNEMPHAFEPNELGRRQALLHLRQYHETAYSAFLSMLPAVGRFLSIEHPAMSLSNFRLVVASENEVGLGNGESVVELESGGAATSHWTRQHGDCGTASTFSTPRHSVEADRSRLRRMRATPEAKKAEAERSKRRREQLTPAQRQADAERRVRKRQRLEKRERSRLRRSNVNPGARERELIRSRERRQNATEQQRHREAQRSRMRRQNATEEQRLRERERCRRRYEAQKRQKLVAQKAGASSDIKTQECLPGALASDTLTSPGNKSDSNTRPSRTRVMPNDLEQRNQLLLQQQAGLGLQIRSLYASFSRPPSSEFEL</sequence>
<evidence type="ECO:0000313" key="5">
    <source>
        <dbReference type="Proteomes" id="UP001160483"/>
    </source>
</evidence>
<accession>A0AAU9KQ63</accession>
<dbReference type="Proteomes" id="UP001160483">
    <property type="component" value="Unassembled WGS sequence"/>
</dbReference>
<feature type="compositionally biased region" description="Polar residues" evidence="1">
    <location>
        <begin position="377"/>
        <end position="392"/>
    </location>
</feature>